<gene>
    <name evidence="2" type="ORF">C5F49_05170</name>
</gene>
<dbReference type="AlphaFoldDB" id="A0A7D5M309"/>
<keyword evidence="3" id="KW-1185">Reference proteome</keyword>
<keyword evidence="1" id="KW-0472">Membrane</keyword>
<sequence>MEKKFYVYVILAIITMTALAVFLNTVDEINNNVTLVAEIAVGIVITTIVYGTTKENEKRQKIFLGNLEKTRNNRINFYATKLVVDLEKIKNYFEVLENLPKKEFEKLNVPFYEKFKMTHVITLNLDGQQKEVPNFLYFNVMKKDLQIIESDLPPEISYFVGGNIEMSEMCLIPMYGKIHMHDKLWNQTKDNVIIAIERLNSTITEKKSLKEYGVVFTQINADTKI</sequence>
<evidence type="ECO:0000256" key="1">
    <source>
        <dbReference type="SAM" id="Phobius"/>
    </source>
</evidence>
<dbReference type="GeneID" id="56061339"/>
<feature type="transmembrane region" description="Helical" evidence="1">
    <location>
        <begin position="35"/>
        <end position="53"/>
    </location>
</feature>
<dbReference type="EMBL" id="CP026994">
    <property type="protein sequence ID" value="QLH04771.1"/>
    <property type="molecule type" value="Genomic_DNA"/>
</dbReference>
<proteinExistence type="predicted"/>
<keyword evidence="1" id="KW-1133">Transmembrane helix</keyword>
<organism evidence="2 3">
    <name type="scientific">Nitrosopumilus oxyclinae</name>
    <dbReference type="NCBI Taxonomy" id="1959104"/>
    <lineage>
        <taxon>Archaea</taxon>
        <taxon>Nitrososphaerota</taxon>
        <taxon>Nitrososphaeria</taxon>
        <taxon>Nitrosopumilales</taxon>
        <taxon>Nitrosopumilaceae</taxon>
        <taxon>Nitrosopumilus</taxon>
    </lineage>
</organism>
<accession>A0A7D5M309</accession>
<reference evidence="2 3" key="1">
    <citation type="submission" date="2018-02" db="EMBL/GenBank/DDBJ databases">
        <title>Complete genome of Nitrosopumilus oxyclinae HCE1.</title>
        <authorList>
            <person name="Qin W."/>
            <person name="Zheng Y."/>
            <person name="Stahl D.A."/>
        </authorList>
    </citation>
    <scope>NUCLEOTIDE SEQUENCE [LARGE SCALE GENOMIC DNA]</scope>
    <source>
        <strain evidence="2 3">HCE1</strain>
    </source>
</reference>
<dbReference type="RefSeq" id="WP_179361985.1">
    <property type="nucleotide sequence ID" value="NZ_CP026994.1"/>
</dbReference>
<dbReference type="Proteomes" id="UP000509441">
    <property type="component" value="Chromosome"/>
</dbReference>
<protein>
    <submittedName>
        <fullName evidence="2">Uncharacterized protein</fullName>
    </submittedName>
</protein>
<dbReference type="KEGG" id="nox:C5F49_05170"/>
<evidence type="ECO:0000313" key="3">
    <source>
        <dbReference type="Proteomes" id="UP000509441"/>
    </source>
</evidence>
<feature type="transmembrane region" description="Helical" evidence="1">
    <location>
        <begin position="5"/>
        <end position="23"/>
    </location>
</feature>
<keyword evidence="1" id="KW-0812">Transmembrane</keyword>
<name>A0A7D5M309_9ARCH</name>
<evidence type="ECO:0000313" key="2">
    <source>
        <dbReference type="EMBL" id="QLH04771.1"/>
    </source>
</evidence>